<evidence type="ECO:0000313" key="5">
    <source>
        <dbReference type="EMBL" id="GFR86496.1"/>
    </source>
</evidence>
<dbReference type="PROSITE" id="PS50297">
    <property type="entry name" value="ANK_REP_REGION"/>
    <property type="match status" value="4"/>
</dbReference>
<evidence type="ECO:0000256" key="1">
    <source>
        <dbReference type="ARBA" id="ARBA00022737"/>
    </source>
</evidence>
<keyword evidence="6" id="KW-1185">Reference proteome</keyword>
<proteinExistence type="predicted"/>
<reference evidence="5 6" key="1">
    <citation type="journal article" date="2021" name="Elife">
        <title>Chloroplast acquisition without the gene transfer in kleptoplastic sea slugs, Plakobranchus ocellatus.</title>
        <authorList>
            <person name="Maeda T."/>
            <person name="Takahashi S."/>
            <person name="Yoshida T."/>
            <person name="Shimamura S."/>
            <person name="Takaki Y."/>
            <person name="Nagai Y."/>
            <person name="Toyoda A."/>
            <person name="Suzuki Y."/>
            <person name="Arimoto A."/>
            <person name="Ishii H."/>
            <person name="Satoh N."/>
            <person name="Nishiyama T."/>
            <person name="Hasebe M."/>
            <person name="Maruyama T."/>
            <person name="Minagawa J."/>
            <person name="Obokata J."/>
            <person name="Shigenobu S."/>
        </authorList>
    </citation>
    <scope>NUCLEOTIDE SEQUENCE [LARGE SCALE GENOMIC DNA]</scope>
</reference>
<feature type="repeat" description="ANK" evidence="3">
    <location>
        <begin position="332"/>
        <end position="364"/>
    </location>
</feature>
<dbReference type="EMBL" id="BMAT01008499">
    <property type="protein sequence ID" value="GFR86496.1"/>
    <property type="molecule type" value="Genomic_DNA"/>
</dbReference>
<dbReference type="PANTHER" id="PTHR24198">
    <property type="entry name" value="ANKYRIN REPEAT AND PROTEIN KINASE DOMAIN-CONTAINING PROTEIN"/>
    <property type="match status" value="1"/>
</dbReference>
<evidence type="ECO:0000256" key="2">
    <source>
        <dbReference type="ARBA" id="ARBA00023043"/>
    </source>
</evidence>
<feature type="repeat" description="ANK" evidence="3">
    <location>
        <begin position="488"/>
        <end position="520"/>
    </location>
</feature>
<dbReference type="PROSITE" id="PS50088">
    <property type="entry name" value="ANK_REPEAT"/>
    <property type="match status" value="5"/>
</dbReference>
<evidence type="ECO:0000313" key="6">
    <source>
        <dbReference type="Proteomes" id="UP000762676"/>
    </source>
</evidence>
<protein>
    <submittedName>
        <fullName evidence="5">Ankyrin 2</fullName>
    </submittedName>
</protein>
<dbReference type="Proteomes" id="UP000762676">
    <property type="component" value="Unassembled WGS sequence"/>
</dbReference>
<name>A0AAV4GPH8_9GAST</name>
<feature type="repeat" description="ANK" evidence="3">
    <location>
        <begin position="299"/>
        <end position="331"/>
    </location>
</feature>
<comment type="caution">
    <text evidence="5">The sequence shown here is derived from an EMBL/GenBank/DDBJ whole genome shotgun (WGS) entry which is preliminary data.</text>
</comment>
<dbReference type="Pfam" id="PF00023">
    <property type="entry name" value="Ank"/>
    <property type="match status" value="1"/>
</dbReference>
<dbReference type="SUPFAM" id="SSF48403">
    <property type="entry name" value="Ankyrin repeat"/>
    <property type="match status" value="2"/>
</dbReference>
<dbReference type="PANTHER" id="PTHR24198:SF165">
    <property type="entry name" value="ANKYRIN REPEAT-CONTAINING PROTEIN-RELATED"/>
    <property type="match status" value="1"/>
</dbReference>
<dbReference type="Gene3D" id="1.25.40.20">
    <property type="entry name" value="Ankyrin repeat-containing domain"/>
    <property type="match status" value="4"/>
</dbReference>
<accession>A0AAV4GPH8</accession>
<dbReference type="AlphaFoldDB" id="A0AAV4GPH8"/>
<keyword evidence="1" id="KW-0677">Repeat</keyword>
<dbReference type="Pfam" id="PF12796">
    <property type="entry name" value="Ank_2"/>
    <property type="match status" value="4"/>
</dbReference>
<dbReference type="SMART" id="SM00248">
    <property type="entry name" value="ANK"/>
    <property type="match status" value="11"/>
</dbReference>
<dbReference type="InterPro" id="IPR036770">
    <property type="entry name" value="Ankyrin_rpt-contain_sf"/>
</dbReference>
<evidence type="ECO:0000256" key="4">
    <source>
        <dbReference type="SAM" id="MobiDB-lite"/>
    </source>
</evidence>
<sequence length="579" mass="63934">METRRMSKRKTTSDHHEGKVKTKKAFTSDDTKLIEAINSGDNLVVESILGSKGPKVSSETLESALLKAVEGGKRRIVQMLLNYGSSMDGANTVGATALLAAVEHGHLDIVKVLVEKGAFVDSKNADGRTALMLAVEKRCCFELVEYLLKKQRIDLNAQDNAGKTVLMLAVEQCDFKTVQRLLTFYNCKELIRDKNGHTALSLAKRNGFLDLLNLLRKSISEEKSPISLAVESDSLDLVKKLLEVCPSCVKENYGEDSILLTAMHGSDTEWDETIHCSFEMMELLLQVGSIPLQEQTWCCDYTALMLAARAGSEGAVEKLVKYGASLDYSRHNGQNALTMAAYQGHAKVVEMLIKAGANLKVRDKRGENVLSFAVMSRNRECITAVLNHWGCLKRVDIENLEDVKMLDVLEQVKGRWKKLLKEPHLYQILFKAIQTRSHSFTAALVDYGARLNAWCDYSCPLFLALDDAEMLRLLLDKGANVNIKKISDSKTALMIAASNGNVEAVRILIKYKADMYAESDGHTALTIASLGNKAEVVSALLDEGVDVNHVTQTKQIALSCATKANHMALKEMLIKYGAK</sequence>
<evidence type="ECO:0000256" key="3">
    <source>
        <dbReference type="PROSITE-ProRule" id="PRU00023"/>
    </source>
</evidence>
<feature type="repeat" description="ANK" evidence="3">
    <location>
        <begin position="93"/>
        <end position="125"/>
    </location>
</feature>
<dbReference type="InterPro" id="IPR002110">
    <property type="entry name" value="Ankyrin_rpt"/>
</dbReference>
<feature type="region of interest" description="Disordered" evidence="4">
    <location>
        <begin position="1"/>
        <end position="24"/>
    </location>
</feature>
<gene>
    <name evidence="5" type="ORF">ElyMa_004200200</name>
</gene>
<keyword evidence="2 3" id="KW-0040">ANK repeat</keyword>
<dbReference type="PRINTS" id="PR01415">
    <property type="entry name" value="ANKYRIN"/>
</dbReference>
<organism evidence="5 6">
    <name type="scientific">Elysia marginata</name>
    <dbReference type="NCBI Taxonomy" id="1093978"/>
    <lineage>
        <taxon>Eukaryota</taxon>
        <taxon>Metazoa</taxon>
        <taxon>Spiralia</taxon>
        <taxon>Lophotrochozoa</taxon>
        <taxon>Mollusca</taxon>
        <taxon>Gastropoda</taxon>
        <taxon>Heterobranchia</taxon>
        <taxon>Euthyneura</taxon>
        <taxon>Panpulmonata</taxon>
        <taxon>Sacoglossa</taxon>
        <taxon>Placobranchoidea</taxon>
        <taxon>Plakobranchidae</taxon>
        <taxon>Elysia</taxon>
    </lineage>
</organism>
<feature type="repeat" description="ANK" evidence="3">
    <location>
        <begin position="520"/>
        <end position="552"/>
    </location>
</feature>